<dbReference type="EMBL" id="QJJK01000003">
    <property type="protein sequence ID" value="PXW61500.1"/>
    <property type="molecule type" value="Genomic_DNA"/>
</dbReference>
<proteinExistence type="predicted"/>
<keyword evidence="2" id="KW-1185">Reference proteome</keyword>
<dbReference type="AlphaFoldDB" id="A0A2V3UN12"/>
<dbReference type="Proteomes" id="UP000248021">
    <property type="component" value="Unassembled WGS sequence"/>
</dbReference>
<organism evidence="1 2">
    <name type="scientific">Chelatococcus asaccharovorans</name>
    <dbReference type="NCBI Taxonomy" id="28210"/>
    <lineage>
        <taxon>Bacteria</taxon>
        <taxon>Pseudomonadati</taxon>
        <taxon>Pseudomonadota</taxon>
        <taxon>Alphaproteobacteria</taxon>
        <taxon>Hyphomicrobiales</taxon>
        <taxon>Chelatococcaceae</taxon>
        <taxon>Chelatococcus</taxon>
    </lineage>
</organism>
<protein>
    <submittedName>
        <fullName evidence="1">Uncharacterized protein</fullName>
    </submittedName>
</protein>
<gene>
    <name evidence="1" type="ORF">C7450_10315</name>
</gene>
<name>A0A2V3UN12_9HYPH</name>
<accession>A0A2V3UN12</accession>
<dbReference type="OrthoDB" id="6576970at2"/>
<reference evidence="1 2" key="1">
    <citation type="submission" date="2018-05" db="EMBL/GenBank/DDBJ databases">
        <title>Genomic Encyclopedia of Type Strains, Phase IV (KMG-IV): sequencing the most valuable type-strain genomes for metagenomic binning, comparative biology and taxonomic classification.</title>
        <authorList>
            <person name="Goeker M."/>
        </authorList>
    </citation>
    <scope>NUCLEOTIDE SEQUENCE [LARGE SCALE GENOMIC DNA]</scope>
    <source>
        <strain evidence="1 2">DSM 6462</strain>
    </source>
</reference>
<evidence type="ECO:0000313" key="2">
    <source>
        <dbReference type="Proteomes" id="UP000248021"/>
    </source>
</evidence>
<evidence type="ECO:0000313" key="1">
    <source>
        <dbReference type="EMBL" id="PXW61500.1"/>
    </source>
</evidence>
<dbReference type="RefSeq" id="WP_110373813.1">
    <property type="nucleotide sequence ID" value="NZ_JAHBRY010000001.1"/>
</dbReference>
<comment type="caution">
    <text evidence="1">The sequence shown here is derived from an EMBL/GenBank/DDBJ whole genome shotgun (WGS) entry which is preliminary data.</text>
</comment>
<sequence>MSVKFCLRAKIKVGRVDENAGRQILAWIEATEAEYRTRMTAAEAARAAAIDVADAAKKDVARREDLLLRSIEAQLNVLNTVASYRTAIEGLRATPGDFGFGNKAPLRLAGENVSPLGAAVLSLLTRDPHEIATGVNVHYLARDIRGRAHARFAEAIETLRPKALGLKAETLRETEALRALFGETDVSPEARRAAEAFAGVAEDLRQQFNAAGGNIPLRKNWRLPQHHDADKVAATTRESWIAYIRPLLDRADMLDFASGKPLSDAKLDALLDQVYGAIVSRGASGPPTMGVTGRPMLANSRAEARVLSFKDAASWSAYREAYGVADGVYETMIRHIADMADDIAQLRVLGPNPNGLKHYIDSLFDREIAALAGKATPDDPQAAAAAVKDIRKAASRLKAEKKATTHLWEEVTGQARAPVNIEWARHMGDMRGWLVGTQMGSAIISSLTDVPLMAQIARFNGLPVMNVIRNATTMMAEPGAEIRAAHAGLIADSLAQTARENDRFMGETIRSGAVAKMAGAVIRASGLRRWTATLRNAFGMEFMAHAARLAERPLGEIEPRFREAMARHGIGAAEWDLIRAAEQWEPRAGATFIRPLDVARLGTPEARAASERYAQLINTEMDYAVIESDPATRAMLYGGAPAGTVKGEVARAVGMYKAFPITFVTLHFARAFARGWDGSRLGHAAATLTAMWGFGILAMQAKQIAQGRDAYSLDPTDSNGLRAWGAGLLQSGGLGIFGDMLSQDKTRYGNSWVTTLAGPQFAAVESVLGTWLSANIGRSIKGEETHFFGDALYTAARLMPGSSLWYGRLAFQRAVVDQLARMSDDRAADRFARMEREAAKSWGQKFWWRPGVSTPDRAPAILGEP</sequence>